<sequence length="300" mass="34684">MSTNVPSSSKFIKNEESKLTIKVYFPRLFVIAIIILLTIFDIFYGANLPISLTFFIAEEISILPQALNSSKLNCNRIENEIICSLSGNTLFGNIEKVFNSKNHSKLIKVSRKDNIFRVTPYRNDLLILITETEKIPIYTSESLIEDQFSRLNKFLEDKAESKVFIQTQRSSQSQRKSDFLIEELSYTRLIFLSISFYLSIFVVLVASKKYTFDKEINRITIKGILEEDLSIEIEFIKIKRVHLVLWRIGNLIQLEEIRLIDNDDSILLTIYLNEVTGSEIADSICSFLQLEPYQTIEIPP</sequence>
<dbReference type="EMBL" id="JAAVJL010000002">
    <property type="protein sequence ID" value="NMF59727.1"/>
    <property type="molecule type" value="Genomic_DNA"/>
</dbReference>
<gene>
    <name evidence="2" type="ORF">HC246_17300</name>
</gene>
<protein>
    <recommendedName>
        <fullName evidence="4">Bacterial Pleckstrin homology domain-containing protein</fullName>
    </recommendedName>
</protein>
<evidence type="ECO:0008006" key="4">
    <source>
        <dbReference type="Google" id="ProtNLM"/>
    </source>
</evidence>
<comment type="caution">
    <text evidence="2">The sequence shown here is derived from an EMBL/GenBank/DDBJ whole genome shotgun (WGS) entry which is preliminary data.</text>
</comment>
<evidence type="ECO:0000256" key="1">
    <source>
        <dbReference type="SAM" id="Phobius"/>
    </source>
</evidence>
<evidence type="ECO:0000313" key="3">
    <source>
        <dbReference type="Proteomes" id="UP000738376"/>
    </source>
</evidence>
<dbReference type="RefSeq" id="WP_169364723.1">
    <property type="nucleotide sequence ID" value="NZ_JAAVJL010000002.1"/>
</dbReference>
<keyword evidence="1" id="KW-0472">Membrane</keyword>
<name>A0ABX1M0U8_9CYAN</name>
<keyword evidence="3" id="KW-1185">Reference proteome</keyword>
<organism evidence="2 3">
    <name type="scientific">Pseudanabaena yagii GIHE-NHR1</name>
    <dbReference type="NCBI Taxonomy" id="2722753"/>
    <lineage>
        <taxon>Bacteria</taxon>
        <taxon>Bacillati</taxon>
        <taxon>Cyanobacteriota</taxon>
        <taxon>Cyanophyceae</taxon>
        <taxon>Pseudanabaenales</taxon>
        <taxon>Pseudanabaenaceae</taxon>
        <taxon>Pseudanabaena</taxon>
        <taxon>Pseudanabaena yagii</taxon>
    </lineage>
</organism>
<dbReference type="Proteomes" id="UP000738376">
    <property type="component" value="Unassembled WGS sequence"/>
</dbReference>
<reference evidence="2 3" key="1">
    <citation type="submission" date="2020-03" db="EMBL/GenBank/DDBJ databases">
        <title>Draft Genome Sequence of 2-Methylisoborneol Producing Pseudanabaena yagii Strain GIHE-NHR1 Isolated from North Han River in South Korea.</title>
        <authorList>
            <person name="Jeong J."/>
        </authorList>
    </citation>
    <scope>NUCLEOTIDE SEQUENCE [LARGE SCALE GENOMIC DNA]</scope>
    <source>
        <strain evidence="2 3">GIHE-NHR1</strain>
    </source>
</reference>
<keyword evidence="1" id="KW-1133">Transmembrane helix</keyword>
<proteinExistence type="predicted"/>
<feature type="transmembrane region" description="Helical" evidence="1">
    <location>
        <begin position="186"/>
        <end position="206"/>
    </location>
</feature>
<feature type="transmembrane region" description="Helical" evidence="1">
    <location>
        <begin position="28"/>
        <end position="46"/>
    </location>
</feature>
<keyword evidence="1" id="KW-0812">Transmembrane</keyword>
<evidence type="ECO:0000313" key="2">
    <source>
        <dbReference type="EMBL" id="NMF59727.1"/>
    </source>
</evidence>
<accession>A0ABX1M0U8</accession>